<dbReference type="GO" id="GO:0004620">
    <property type="term" value="F:phospholipase activity"/>
    <property type="evidence" value="ECO:0007669"/>
    <property type="project" value="InterPro"/>
</dbReference>
<keyword evidence="1" id="KW-0812">Transmembrane</keyword>
<reference evidence="3" key="1">
    <citation type="journal article" date="2013" name="Genetics">
        <title>The draft genome and transcriptome of Panagrellus redivivus are shaped by the harsh demands of a free-living lifestyle.</title>
        <authorList>
            <person name="Srinivasan J."/>
            <person name="Dillman A.R."/>
            <person name="Macchietto M.G."/>
            <person name="Heikkinen L."/>
            <person name="Lakso M."/>
            <person name="Fracchia K.M."/>
            <person name="Antoshechkin I."/>
            <person name="Mortazavi A."/>
            <person name="Wong G."/>
            <person name="Sternberg P.W."/>
        </authorList>
    </citation>
    <scope>NUCLEOTIDE SEQUENCE [LARGE SCALE GENOMIC DNA]</scope>
    <source>
        <strain evidence="3">MT8872</strain>
    </source>
</reference>
<name>A0A7E4ZRM0_PANRE</name>
<evidence type="ECO:0000256" key="1">
    <source>
        <dbReference type="SAM" id="Phobius"/>
    </source>
</evidence>
<evidence type="ECO:0000313" key="3">
    <source>
        <dbReference type="Proteomes" id="UP000492821"/>
    </source>
</evidence>
<protein>
    <submittedName>
        <fullName evidence="4">SGNH domain-containing protein</fullName>
    </submittedName>
</protein>
<proteinExistence type="predicted"/>
<dbReference type="Proteomes" id="UP000492821">
    <property type="component" value="Unassembled WGS sequence"/>
</dbReference>
<keyword evidence="1" id="KW-0472">Membrane</keyword>
<dbReference type="InterPro" id="IPR038885">
    <property type="entry name" value="PLB1"/>
</dbReference>
<dbReference type="WBParaSite" id="Pan_g12988.t1">
    <property type="protein sequence ID" value="Pan_g12988.t1"/>
    <property type="gene ID" value="Pan_g12988"/>
</dbReference>
<reference evidence="4" key="2">
    <citation type="submission" date="2020-10" db="UniProtKB">
        <authorList>
            <consortium name="WormBaseParasite"/>
        </authorList>
    </citation>
    <scope>IDENTIFICATION</scope>
</reference>
<keyword evidence="3" id="KW-1185">Reference proteome</keyword>
<evidence type="ECO:0000313" key="4">
    <source>
        <dbReference type="WBParaSite" id="Pan_g12988.t1"/>
    </source>
</evidence>
<sequence>MMYWWWLMTVKLLLFLRIPPTTASDPEILPASPEDFTIPPLPPPDDIDPLYEAWQAFHDLQQHQADEFNREFPIDERLYSSFRKCGNFDLPGERLSDNVQPSNFEIYAELGHLNTFCRIDLTLSLLSHLPTTTVDFQAALESYKRNCLESAQTKSKNPTLSKILTAMGANLQVFESNVVHNNLHAWARHIVRMIERVPGYESKWKMIMIAPGLFDIDFGTPTYKLAESVMQAVQLINHKLPEKTIVVVIRNSKLTFWKHLVNNFDFCKQIHKVWPTHEAKSERLWNMLEERLKKNFRSETFYTHVLNLLEESRPLKVGNTLDISVMSSDCVHFSSRGISLLHTHLWNWLVQPSRQVEWTPLVRPLYCPRPSCPFLVTKTNTYFCPQAKQTDPEEKFKDLSDVMIVTMLLVTVLLYALLLAFIGCGVKRKAPSEIYEHISRRYS</sequence>
<feature type="signal peptide" evidence="2">
    <location>
        <begin position="1"/>
        <end position="23"/>
    </location>
</feature>
<evidence type="ECO:0000256" key="2">
    <source>
        <dbReference type="SAM" id="SignalP"/>
    </source>
</evidence>
<keyword evidence="1" id="KW-1133">Transmembrane helix</keyword>
<accession>A0A7E4ZRM0</accession>
<dbReference type="PANTHER" id="PTHR21325">
    <property type="entry name" value="PHOSPHOLIPASE B, PLB1"/>
    <property type="match status" value="1"/>
</dbReference>
<keyword evidence="2" id="KW-0732">Signal</keyword>
<dbReference type="PANTHER" id="PTHR21325:SF28">
    <property type="entry name" value="SGNH DOMAIN-CONTAINING PROTEIN"/>
    <property type="match status" value="1"/>
</dbReference>
<feature type="transmembrane region" description="Helical" evidence="1">
    <location>
        <begin position="402"/>
        <end position="422"/>
    </location>
</feature>
<feature type="chain" id="PRO_5028839703" evidence="2">
    <location>
        <begin position="24"/>
        <end position="443"/>
    </location>
</feature>
<dbReference type="GO" id="GO:0006644">
    <property type="term" value="P:phospholipid metabolic process"/>
    <property type="evidence" value="ECO:0007669"/>
    <property type="project" value="TreeGrafter"/>
</dbReference>
<organism evidence="3 4">
    <name type="scientific">Panagrellus redivivus</name>
    <name type="common">Microworm</name>
    <dbReference type="NCBI Taxonomy" id="6233"/>
    <lineage>
        <taxon>Eukaryota</taxon>
        <taxon>Metazoa</taxon>
        <taxon>Ecdysozoa</taxon>
        <taxon>Nematoda</taxon>
        <taxon>Chromadorea</taxon>
        <taxon>Rhabditida</taxon>
        <taxon>Tylenchina</taxon>
        <taxon>Panagrolaimomorpha</taxon>
        <taxon>Panagrolaimoidea</taxon>
        <taxon>Panagrolaimidae</taxon>
        <taxon>Panagrellus</taxon>
    </lineage>
</organism>
<dbReference type="AlphaFoldDB" id="A0A7E4ZRM0"/>